<dbReference type="WBParaSite" id="SSLN_0000427801-mRNA-1">
    <property type="protein sequence ID" value="SSLN_0000427801-mRNA-1"/>
    <property type="gene ID" value="SSLN_0000427801"/>
</dbReference>
<dbReference type="Proteomes" id="UP000275846">
    <property type="component" value="Unassembled WGS sequence"/>
</dbReference>
<name>A0A183SIT6_SCHSO</name>
<evidence type="ECO:0000313" key="2">
    <source>
        <dbReference type="Proteomes" id="UP000275846"/>
    </source>
</evidence>
<dbReference type="AlphaFoldDB" id="A0A183SIT6"/>
<dbReference type="EMBL" id="UYSU01032756">
    <property type="protein sequence ID" value="VDL90519.1"/>
    <property type="molecule type" value="Genomic_DNA"/>
</dbReference>
<proteinExistence type="predicted"/>
<reference evidence="3" key="1">
    <citation type="submission" date="2016-06" db="UniProtKB">
        <authorList>
            <consortium name="WormBaseParasite"/>
        </authorList>
    </citation>
    <scope>IDENTIFICATION</scope>
</reference>
<keyword evidence="2" id="KW-1185">Reference proteome</keyword>
<accession>A0A183SIT6</accession>
<evidence type="ECO:0000313" key="3">
    <source>
        <dbReference type="WBParaSite" id="SSLN_0000427801-mRNA-1"/>
    </source>
</evidence>
<gene>
    <name evidence="1" type="ORF">SSLN_LOCUS4134</name>
</gene>
<sequence>MRSFLSYTLGLYEDSQTDYSPSAAAKGVQTRECTANARPDHKLTLNLIMVASTRADILRVSASLLCHPWALAPMGPCTHAPQTQHFI</sequence>
<protein>
    <submittedName>
        <fullName evidence="1 3">Uncharacterized protein</fullName>
    </submittedName>
</protein>
<organism evidence="3">
    <name type="scientific">Schistocephalus solidus</name>
    <name type="common">Tapeworm</name>
    <dbReference type="NCBI Taxonomy" id="70667"/>
    <lineage>
        <taxon>Eukaryota</taxon>
        <taxon>Metazoa</taxon>
        <taxon>Spiralia</taxon>
        <taxon>Lophotrochozoa</taxon>
        <taxon>Platyhelminthes</taxon>
        <taxon>Cestoda</taxon>
        <taxon>Eucestoda</taxon>
        <taxon>Diphyllobothriidea</taxon>
        <taxon>Diphyllobothriidae</taxon>
        <taxon>Schistocephalus</taxon>
    </lineage>
</organism>
<reference evidence="1 2" key="2">
    <citation type="submission" date="2018-11" db="EMBL/GenBank/DDBJ databases">
        <authorList>
            <consortium name="Pathogen Informatics"/>
        </authorList>
    </citation>
    <scope>NUCLEOTIDE SEQUENCE [LARGE SCALE GENOMIC DNA]</scope>
    <source>
        <strain evidence="1 2">NST_G2</strain>
    </source>
</reference>
<evidence type="ECO:0000313" key="1">
    <source>
        <dbReference type="EMBL" id="VDL90519.1"/>
    </source>
</evidence>